<reference evidence="1" key="2">
    <citation type="journal article" date="2015" name="Data Brief">
        <title>Shoot transcriptome of the giant reed, Arundo donax.</title>
        <authorList>
            <person name="Barrero R.A."/>
            <person name="Guerrero F.D."/>
            <person name="Moolhuijzen P."/>
            <person name="Goolsby J.A."/>
            <person name="Tidwell J."/>
            <person name="Bellgard S.E."/>
            <person name="Bellgard M.I."/>
        </authorList>
    </citation>
    <scope>NUCLEOTIDE SEQUENCE</scope>
    <source>
        <tissue evidence="1">Shoot tissue taken approximately 20 cm above the soil surface</tissue>
    </source>
</reference>
<organism evidence="1">
    <name type="scientific">Arundo donax</name>
    <name type="common">Giant reed</name>
    <name type="synonym">Donax arundinaceus</name>
    <dbReference type="NCBI Taxonomy" id="35708"/>
    <lineage>
        <taxon>Eukaryota</taxon>
        <taxon>Viridiplantae</taxon>
        <taxon>Streptophyta</taxon>
        <taxon>Embryophyta</taxon>
        <taxon>Tracheophyta</taxon>
        <taxon>Spermatophyta</taxon>
        <taxon>Magnoliopsida</taxon>
        <taxon>Liliopsida</taxon>
        <taxon>Poales</taxon>
        <taxon>Poaceae</taxon>
        <taxon>PACMAD clade</taxon>
        <taxon>Arundinoideae</taxon>
        <taxon>Arundineae</taxon>
        <taxon>Arundo</taxon>
    </lineage>
</organism>
<name>A0A0A8YTG9_ARUDO</name>
<sequence length="77" mass="8768">MISTNALVRHVLLKLHEAIFKARVKTKAYYSRSLDRRTRENLLLGRLHVSFDFCSNQVSDLSTIELAFPAIHAQAAN</sequence>
<reference evidence="1" key="1">
    <citation type="submission" date="2014-09" db="EMBL/GenBank/DDBJ databases">
        <authorList>
            <person name="Magalhaes I.L.F."/>
            <person name="Oliveira U."/>
            <person name="Santos F.R."/>
            <person name="Vidigal T.H.D.A."/>
            <person name="Brescovit A.D."/>
            <person name="Santos A.J."/>
        </authorList>
    </citation>
    <scope>NUCLEOTIDE SEQUENCE</scope>
    <source>
        <tissue evidence="1">Shoot tissue taken approximately 20 cm above the soil surface</tissue>
    </source>
</reference>
<accession>A0A0A8YTG9</accession>
<proteinExistence type="predicted"/>
<dbReference type="EMBL" id="GBRH01268039">
    <property type="protein sequence ID" value="JAD29856.1"/>
    <property type="molecule type" value="Transcribed_RNA"/>
</dbReference>
<dbReference type="AlphaFoldDB" id="A0A0A8YTG9"/>
<evidence type="ECO:0000313" key="1">
    <source>
        <dbReference type="EMBL" id="JAD29856.1"/>
    </source>
</evidence>
<protein>
    <submittedName>
        <fullName evidence="1">Vacuolar protein sorting protein 25</fullName>
    </submittedName>
</protein>